<name>A0A2K1KI02_PHYPA</name>
<feature type="compositionally biased region" description="Basic and acidic residues" evidence="1">
    <location>
        <begin position="48"/>
        <end position="58"/>
    </location>
</feature>
<dbReference type="EnsemblPlants" id="Pp3c5_1470V3.1">
    <property type="protein sequence ID" value="PAC:32953570.CDS.1"/>
    <property type="gene ID" value="Pp3c5_1470"/>
</dbReference>
<keyword evidence="4" id="KW-1185">Reference proteome</keyword>
<dbReference type="EnsemblPlants" id="Pp3c5_1470V3.2">
    <property type="protein sequence ID" value="PAC:32953571.CDS.1"/>
    <property type="gene ID" value="Pp3c5_1470"/>
</dbReference>
<feature type="compositionally biased region" description="Polar residues" evidence="1">
    <location>
        <begin position="27"/>
        <end position="37"/>
    </location>
</feature>
<sequence>MRVVTAFGESPCRIVLAGSTKPVASLARQSNRHSNGSPAEHCIAPPHRTVEHRPDAQS</sequence>
<dbReference type="EMBL" id="ABEU02000005">
    <property type="protein sequence ID" value="PNR53411.1"/>
    <property type="molecule type" value="Genomic_DNA"/>
</dbReference>
<dbReference type="AlphaFoldDB" id="A0A2K1KI02"/>
<dbReference type="InParanoid" id="A0A2K1KI02"/>
<reference evidence="3" key="3">
    <citation type="submission" date="2020-12" db="UniProtKB">
        <authorList>
            <consortium name="EnsemblPlants"/>
        </authorList>
    </citation>
    <scope>IDENTIFICATION</scope>
</reference>
<evidence type="ECO:0000313" key="4">
    <source>
        <dbReference type="Proteomes" id="UP000006727"/>
    </source>
</evidence>
<gene>
    <name evidence="2" type="ORF">PHYPA_007086</name>
</gene>
<protein>
    <submittedName>
        <fullName evidence="2 3">Uncharacterized protein</fullName>
    </submittedName>
</protein>
<evidence type="ECO:0000256" key="1">
    <source>
        <dbReference type="SAM" id="MobiDB-lite"/>
    </source>
</evidence>
<dbReference type="Gramene" id="Pp3c5_1470V3.2">
    <property type="protein sequence ID" value="PAC:32953571.CDS.1"/>
    <property type="gene ID" value="Pp3c5_1470"/>
</dbReference>
<evidence type="ECO:0000313" key="2">
    <source>
        <dbReference type="EMBL" id="PNR53411.1"/>
    </source>
</evidence>
<dbReference type="Gramene" id="Pp3c5_1470V3.1">
    <property type="protein sequence ID" value="PAC:32953570.CDS.1"/>
    <property type="gene ID" value="Pp3c5_1470"/>
</dbReference>
<evidence type="ECO:0000313" key="3">
    <source>
        <dbReference type="EnsemblPlants" id="PAC:32953570.CDS.1"/>
    </source>
</evidence>
<organism evidence="2">
    <name type="scientific">Physcomitrium patens</name>
    <name type="common">Spreading-leaved earth moss</name>
    <name type="synonym">Physcomitrella patens</name>
    <dbReference type="NCBI Taxonomy" id="3218"/>
    <lineage>
        <taxon>Eukaryota</taxon>
        <taxon>Viridiplantae</taxon>
        <taxon>Streptophyta</taxon>
        <taxon>Embryophyta</taxon>
        <taxon>Bryophyta</taxon>
        <taxon>Bryophytina</taxon>
        <taxon>Bryopsida</taxon>
        <taxon>Funariidae</taxon>
        <taxon>Funariales</taxon>
        <taxon>Funariaceae</taxon>
        <taxon>Physcomitrium</taxon>
    </lineage>
</organism>
<accession>A0A2K1KI02</accession>
<proteinExistence type="predicted"/>
<reference evidence="2 4" key="1">
    <citation type="journal article" date="2008" name="Science">
        <title>The Physcomitrella genome reveals evolutionary insights into the conquest of land by plants.</title>
        <authorList>
            <person name="Rensing S."/>
            <person name="Lang D."/>
            <person name="Zimmer A."/>
            <person name="Terry A."/>
            <person name="Salamov A."/>
            <person name="Shapiro H."/>
            <person name="Nishiyama T."/>
            <person name="Perroud P.-F."/>
            <person name="Lindquist E."/>
            <person name="Kamisugi Y."/>
            <person name="Tanahashi T."/>
            <person name="Sakakibara K."/>
            <person name="Fujita T."/>
            <person name="Oishi K."/>
            <person name="Shin-I T."/>
            <person name="Kuroki Y."/>
            <person name="Toyoda A."/>
            <person name="Suzuki Y."/>
            <person name="Hashimoto A."/>
            <person name="Yamaguchi K."/>
            <person name="Sugano A."/>
            <person name="Kohara Y."/>
            <person name="Fujiyama A."/>
            <person name="Anterola A."/>
            <person name="Aoki S."/>
            <person name="Ashton N."/>
            <person name="Barbazuk W.B."/>
            <person name="Barker E."/>
            <person name="Bennetzen J."/>
            <person name="Bezanilla M."/>
            <person name="Blankenship R."/>
            <person name="Cho S.H."/>
            <person name="Dutcher S."/>
            <person name="Estelle M."/>
            <person name="Fawcett J.A."/>
            <person name="Gundlach H."/>
            <person name="Hanada K."/>
            <person name="Heyl A."/>
            <person name="Hicks K.A."/>
            <person name="Hugh J."/>
            <person name="Lohr M."/>
            <person name="Mayer K."/>
            <person name="Melkozernov A."/>
            <person name="Murata T."/>
            <person name="Nelson D."/>
            <person name="Pils B."/>
            <person name="Prigge M."/>
            <person name="Reiss B."/>
            <person name="Renner T."/>
            <person name="Rombauts S."/>
            <person name="Rushton P."/>
            <person name="Sanderfoot A."/>
            <person name="Schween G."/>
            <person name="Shiu S.-H."/>
            <person name="Stueber K."/>
            <person name="Theodoulou F.L."/>
            <person name="Tu H."/>
            <person name="Van de Peer Y."/>
            <person name="Verrier P.J."/>
            <person name="Waters E."/>
            <person name="Wood A."/>
            <person name="Yang L."/>
            <person name="Cove D."/>
            <person name="Cuming A."/>
            <person name="Hasebe M."/>
            <person name="Lucas S."/>
            <person name="Mishler D.B."/>
            <person name="Reski R."/>
            <person name="Grigoriev I."/>
            <person name="Quatrano R.S."/>
            <person name="Boore J.L."/>
        </authorList>
    </citation>
    <scope>NUCLEOTIDE SEQUENCE [LARGE SCALE GENOMIC DNA]</scope>
    <source>
        <strain evidence="3 4">cv. Gransden 2004</strain>
    </source>
</reference>
<dbReference type="Proteomes" id="UP000006727">
    <property type="component" value="Chromosome 5"/>
</dbReference>
<reference evidence="2 4" key="2">
    <citation type="journal article" date="2018" name="Plant J.">
        <title>The Physcomitrella patens chromosome-scale assembly reveals moss genome structure and evolution.</title>
        <authorList>
            <person name="Lang D."/>
            <person name="Ullrich K.K."/>
            <person name="Murat F."/>
            <person name="Fuchs J."/>
            <person name="Jenkins J."/>
            <person name="Haas F.B."/>
            <person name="Piednoel M."/>
            <person name="Gundlach H."/>
            <person name="Van Bel M."/>
            <person name="Meyberg R."/>
            <person name="Vives C."/>
            <person name="Morata J."/>
            <person name="Symeonidi A."/>
            <person name="Hiss M."/>
            <person name="Muchero W."/>
            <person name="Kamisugi Y."/>
            <person name="Saleh O."/>
            <person name="Blanc G."/>
            <person name="Decker E.L."/>
            <person name="van Gessel N."/>
            <person name="Grimwood J."/>
            <person name="Hayes R.D."/>
            <person name="Graham S.W."/>
            <person name="Gunter L.E."/>
            <person name="McDaniel S.F."/>
            <person name="Hoernstein S.N.W."/>
            <person name="Larsson A."/>
            <person name="Li F.W."/>
            <person name="Perroud P.F."/>
            <person name="Phillips J."/>
            <person name="Ranjan P."/>
            <person name="Rokshar D.S."/>
            <person name="Rothfels C.J."/>
            <person name="Schneider L."/>
            <person name="Shu S."/>
            <person name="Stevenson D.W."/>
            <person name="Thummler F."/>
            <person name="Tillich M."/>
            <person name="Villarreal Aguilar J.C."/>
            <person name="Widiez T."/>
            <person name="Wong G.K."/>
            <person name="Wymore A."/>
            <person name="Zhang Y."/>
            <person name="Zimmer A.D."/>
            <person name="Quatrano R.S."/>
            <person name="Mayer K.F.X."/>
            <person name="Goodstein D."/>
            <person name="Casacuberta J.M."/>
            <person name="Vandepoele K."/>
            <person name="Reski R."/>
            <person name="Cuming A.C."/>
            <person name="Tuskan G.A."/>
            <person name="Maumus F."/>
            <person name="Salse J."/>
            <person name="Schmutz J."/>
            <person name="Rensing S.A."/>
        </authorList>
    </citation>
    <scope>NUCLEOTIDE SEQUENCE [LARGE SCALE GENOMIC DNA]</scope>
    <source>
        <strain evidence="3 4">cv. Gransden 2004</strain>
    </source>
</reference>
<feature type="region of interest" description="Disordered" evidence="1">
    <location>
        <begin position="25"/>
        <end position="58"/>
    </location>
</feature>